<keyword evidence="2" id="KW-0238">DNA-binding</keyword>
<keyword evidence="3" id="KW-1185">Reference proteome</keyword>
<reference evidence="2" key="1">
    <citation type="journal article" date="2023" name="Int. J. Syst. Evol. Microbiol.">
        <title>&lt;i&gt;Holtiella tumoricola&lt;/i&gt; gen. nov. sp. nov., isolated from a human clinical sample.</title>
        <authorList>
            <person name="Allen-Vercoe E."/>
            <person name="Daigneault M.C."/>
            <person name="Vancuren S.J."/>
            <person name="Cochrane K."/>
            <person name="O'Neal L.L."/>
            <person name="Sankaranarayanan K."/>
            <person name="Lawson P.A."/>
        </authorList>
    </citation>
    <scope>NUCLEOTIDE SEQUENCE</scope>
    <source>
        <strain evidence="2">CC70A</strain>
    </source>
</reference>
<dbReference type="Pfam" id="PF07453">
    <property type="entry name" value="NUMOD1"/>
    <property type="match status" value="1"/>
</dbReference>
<protein>
    <submittedName>
        <fullName evidence="2">NUMOD1 domain-containing DNA-binding protein</fullName>
    </submittedName>
</protein>
<organism evidence="2 3">
    <name type="scientific">Holtiella tumoricola</name>
    <dbReference type="NCBI Taxonomy" id="3018743"/>
    <lineage>
        <taxon>Bacteria</taxon>
        <taxon>Bacillati</taxon>
        <taxon>Bacillota</taxon>
        <taxon>Clostridia</taxon>
        <taxon>Lachnospirales</taxon>
        <taxon>Cellulosilyticaceae</taxon>
        <taxon>Holtiella</taxon>
    </lineage>
</organism>
<name>A0AA42DMC4_9FIRM</name>
<dbReference type="EMBL" id="JAQIFT010000040">
    <property type="protein sequence ID" value="MDA3731635.1"/>
    <property type="molecule type" value="Genomic_DNA"/>
</dbReference>
<proteinExistence type="predicted"/>
<feature type="domain" description="Nuclease-associated modular DNA-binding 1" evidence="1">
    <location>
        <begin position="6"/>
        <end position="27"/>
    </location>
</feature>
<dbReference type="AlphaFoldDB" id="A0AA42DMC4"/>
<dbReference type="InterPro" id="IPR010896">
    <property type="entry name" value="NUMOD1"/>
</dbReference>
<evidence type="ECO:0000313" key="2">
    <source>
        <dbReference type="EMBL" id="MDA3731635.1"/>
    </source>
</evidence>
<dbReference type="RefSeq" id="WP_271011997.1">
    <property type="nucleotide sequence ID" value="NZ_JAQIFT010000040.1"/>
</dbReference>
<dbReference type="Proteomes" id="UP001169242">
    <property type="component" value="Unassembled WGS sequence"/>
</dbReference>
<dbReference type="GO" id="GO:0003677">
    <property type="term" value="F:DNA binding"/>
    <property type="evidence" value="ECO:0007669"/>
    <property type="project" value="UniProtKB-KW"/>
</dbReference>
<sequence length="125" mass="14401">MGKRRKFNQLDYVTGEVIKTYSSIKEALEEHKIDRARLHKMLADNDGKFDKRHLRFAYGDGSNRPIKRYGIAEIEDGTNKIIKQYARIEEAAEAHYISEKTIRNAIAYNGGYVKTLGVSFRYIVG</sequence>
<accession>A0AA42DMC4</accession>
<gene>
    <name evidence="2" type="ORF">PBV87_09120</name>
</gene>
<comment type="caution">
    <text evidence="2">The sequence shown here is derived from an EMBL/GenBank/DDBJ whole genome shotgun (WGS) entry which is preliminary data.</text>
</comment>
<evidence type="ECO:0000313" key="3">
    <source>
        <dbReference type="Proteomes" id="UP001169242"/>
    </source>
</evidence>
<evidence type="ECO:0000259" key="1">
    <source>
        <dbReference type="Pfam" id="PF07453"/>
    </source>
</evidence>